<dbReference type="Proteomes" id="UP000053859">
    <property type="component" value="Unassembled WGS sequence"/>
</dbReference>
<evidence type="ECO:0000256" key="1">
    <source>
        <dbReference type="ARBA" id="ARBA00008645"/>
    </source>
</evidence>
<dbReference type="PANTHER" id="PTHR22946">
    <property type="entry name" value="DIENELACTONE HYDROLASE DOMAIN-CONTAINING PROTEIN-RELATED"/>
    <property type="match status" value="1"/>
</dbReference>
<proteinExistence type="inferred from homology"/>
<dbReference type="InterPro" id="IPR029058">
    <property type="entry name" value="AB_hydrolase_fold"/>
</dbReference>
<evidence type="ECO:0000313" key="3">
    <source>
        <dbReference type="EMBL" id="GAP45981.1"/>
    </source>
</evidence>
<gene>
    <name evidence="3" type="ORF">SAZU_0712</name>
</gene>
<dbReference type="SUPFAM" id="SSF53474">
    <property type="entry name" value="alpha/beta-Hydrolases"/>
    <property type="match status" value="1"/>
</dbReference>
<dbReference type="RefSeq" id="WP_059414837.1">
    <property type="nucleotide sequence ID" value="NZ_DF968199.1"/>
</dbReference>
<sequence>MISQTVTVPAEGAALTGDLTVPSAARAVVLFAHGSGSSRHSPRNREVAAGLRTAGLGTLLIDLLTEEEERQDVRTAELRFDIPLLGRRLVAAIDWLAQSPGTQRLPVVLFGASTGAGAALAAAAERPDRVSAVVSRGGRPDLAGDALDAVRAPVLLIVGARDQQVLRLNEEAARRLHVPHTIHVVPGATHLFEEAGALDQVTEVARQWCHDQLRTAAG</sequence>
<dbReference type="OrthoDB" id="9810066at2"/>
<dbReference type="InterPro" id="IPR002925">
    <property type="entry name" value="Dienelactn_hydro"/>
</dbReference>
<evidence type="ECO:0000259" key="2">
    <source>
        <dbReference type="Pfam" id="PF01738"/>
    </source>
</evidence>
<accession>A0A0K8PDK6</accession>
<organism evidence="3 4">
    <name type="scientific">Streptomyces azureus</name>
    <dbReference type="NCBI Taxonomy" id="146537"/>
    <lineage>
        <taxon>Bacteria</taxon>
        <taxon>Bacillati</taxon>
        <taxon>Actinomycetota</taxon>
        <taxon>Actinomycetes</taxon>
        <taxon>Kitasatosporales</taxon>
        <taxon>Streptomycetaceae</taxon>
        <taxon>Streptomyces</taxon>
    </lineage>
</organism>
<comment type="similarity">
    <text evidence="1">Belongs to the AB hydrolase superfamily.</text>
</comment>
<name>A0A0K8PDK6_STRAJ</name>
<dbReference type="EMBL" id="DF968199">
    <property type="protein sequence ID" value="GAP45981.1"/>
    <property type="molecule type" value="Genomic_DNA"/>
</dbReference>
<feature type="domain" description="Dienelactone hydrolase" evidence="2">
    <location>
        <begin position="26"/>
        <end position="198"/>
    </location>
</feature>
<evidence type="ECO:0000313" key="4">
    <source>
        <dbReference type="Proteomes" id="UP000053859"/>
    </source>
</evidence>
<dbReference type="AlphaFoldDB" id="A0A0K8PDK6"/>
<dbReference type="GO" id="GO:0016787">
    <property type="term" value="F:hydrolase activity"/>
    <property type="evidence" value="ECO:0007669"/>
    <property type="project" value="InterPro"/>
</dbReference>
<dbReference type="PATRIC" id="fig|146537.3.peg.749"/>
<dbReference type="InterPro" id="IPR050261">
    <property type="entry name" value="FrsA_esterase"/>
</dbReference>
<keyword evidence="4" id="KW-1185">Reference proteome</keyword>
<protein>
    <submittedName>
        <fullName evidence="3">Carboxymethylenebutenolidase</fullName>
    </submittedName>
</protein>
<dbReference type="Pfam" id="PF01738">
    <property type="entry name" value="DLH"/>
    <property type="match status" value="1"/>
</dbReference>
<dbReference type="Gene3D" id="3.40.50.1820">
    <property type="entry name" value="alpha/beta hydrolase"/>
    <property type="match status" value="1"/>
</dbReference>
<reference evidence="3" key="1">
    <citation type="journal article" date="2015" name="Genome Announc.">
        <title>Draft Genome Sequence of Thiostrepton-Producing Streptomyces azureus ATCC 14921.</title>
        <authorList>
            <person name="Sakihara K."/>
            <person name="Maeda J."/>
            <person name="Tashiro K."/>
            <person name="Fujino Y."/>
            <person name="Kuhara S."/>
            <person name="Ohshima T."/>
            <person name="Ogata S."/>
            <person name="Doi K."/>
        </authorList>
    </citation>
    <scope>NUCLEOTIDE SEQUENCE [LARGE SCALE GENOMIC DNA]</scope>
    <source>
        <strain evidence="3">ATCC14921</strain>
    </source>
</reference>